<evidence type="ECO:0000256" key="2">
    <source>
        <dbReference type="ARBA" id="ARBA00022553"/>
    </source>
</evidence>
<dbReference type="GO" id="GO:0008982">
    <property type="term" value="F:protein-N(PI)-phosphohistidine-sugar phosphotransferase activity"/>
    <property type="evidence" value="ECO:0007669"/>
    <property type="project" value="InterPro"/>
</dbReference>
<keyword evidence="6" id="KW-0418">Kinase</keyword>
<evidence type="ECO:0000256" key="7">
    <source>
        <dbReference type="PROSITE-ProRule" id="PRU00423"/>
    </source>
</evidence>
<dbReference type="InterPro" id="IPR051819">
    <property type="entry name" value="PTS_sugar-specific_EIIB"/>
</dbReference>
<dbReference type="Pfam" id="PF02302">
    <property type="entry name" value="PTS_IIB"/>
    <property type="match status" value="1"/>
</dbReference>
<organism evidence="9 10">
    <name type="scientific">Bombilactobacillus bombi</name>
    <dbReference type="NCBI Taxonomy" id="1303590"/>
    <lineage>
        <taxon>Bacteria</taxon>
        <taxon>Bacillati</taxon>
        <taxon>Bacillota</taxon>
        <taxon>Bacilli</taxon>
        <taxon>Lactobacillales</taxon>
        <taxon>Lactobacillaceae</taxon>
        <taxon>Bombilactobacillus</taxon>
    </lineage>
</organism>
<protein>
    <submittedName>
        <fullName evidence="9">PTS sugar transporter subunit IIB</fullName>
    </submittedName>
</protein>
<feature type="domain" description="PTS EIIB type-3" evidence="8">
    <location>
        <begin position="8"/>
        <end position="109"/>
    </location>
</feature>
<dbReference type="PANTHER" id="PTHR34581:SF2">
    <property type="entry name" value="PTS SYSTEM N,N'-DIACETYLCHITOBIOSE-SPECIFIC EIIB COMPONENT"/>
    <property type="match status" value="1"/>
</dbReference>
<dbReference type="SUPFAM" id="SSF52794">
    <property type="entry name" value="PTS system IIB component-like"/>
    <property type="match status" value="1"/>
</dbReference>
<sequence length="109" mass="12359">MEEKIMNEKFILLACGSGASSGFMASSMRKEAKKRQLNLKIKAVSESEIEEYINDIDILLIGLHIEYLENELRETTQYKNVPLKIIPQKIYGRLDGKAALDLALENITD</sequence>
<dbReference type="InterPro" id="IPR036095">
    <property type="entry name" value="PTS_EIIB-like_sf"/>
</dbReference>
<evidence type="ECO:0000259" key="8">
    <source>
        <dbReference type="PROSITE" id="PS51100"/>
    </source>
</evidence>
<dbReference type="CDD" id="cd05564">
    <property type="entry name" value="PTS_IIB_chitobiose_lichenan"/>
    <property type="match status" value="1"/>
</dbReference>
<evidence type="ECO:0000256" key="6">
    <source>
        <dbReference type="ARBA" id="ARBA00022777"/>
    </source>
</evidence>
<keyword evidence="4" id="KW-0808">Transferase</keyword>
<dbReference type="PANTHER" id="PTHR34581">
    <property type="entry name" value="PTS SYSTEM N,N'-DIACETYLCHITOBIOSE-SPECIFIC EIIB COMPONENT"/>
    <property type="match status" value="1"/>
</dbReference>
<dbReference type="EMBL" id="QOCS01000005">
    <property type="protein sequence ID" value="RHW48415.1"/>
    <property type="molecule type" value="Genomic_DNA"/>
</dbReference>
<evidence type="ECO:0000256" key="5">
    <source>
        <dbReference type="ARBA" id="ARBA00022683"/>
    </source>
</evidence>
<keyword evidence="2" id="KW-0597">Phosphoprotein</keyword>
<evidence type="ECO:0000256" key="1">
    <source>
        <dbReference type="ARBA" id="ARBA00022448"/>
    </source>
</evidence>
<dbReference type="AlphaFoldDB" id="A0A417ZCL2"/>
<gene>
    <name evidence="9" type="ORF">DS832_02360</name>
</gene>
<evidence type="ECO:0000256" key="3">
    <source>
        <dbReference type="ARBA" id="ARBA00022597"/>
    </source>
</evidence>
<accession>A0A417ZCL2</accession>
<dbReference type="GO" id="GO:0009401">
    <property type="term" value="P:phosphoenolpyruvate-dependent sugar phosphotransferase system"/>
    <property type="evidence" value="ECO:0007669"/>
    <property type="project" value="UniProtKB-KW"/>
</dbReference>
<evidence type="ECO:0000256" key="4">
    <source>
        <dbReference type="ARBA" id="ARBA00022679"/>
    </source>
</evidence>
<dbReference type="Gene3D" id="3.40.50.2300">
    <property type="match status" value="1"/>
</dbReference>
<keyword evidence="5" id="KW-0598">Phosphotransferase system</keyword>
<evidence type="ECO:0000313" key="9">
    <source>
        <dbReference type="EMBL" id="RHW48415.1"/>
    </source>
</evidence>
<keyword evidence="3 9" id="KW-0762">Sugar transport</keyword>
<proteinExistence type="predicted"/>
<dbReference type="PROSITE" id="PS51100">
    <property type="entry name" value="PTS_EIIB_TYPE_3"/>
    <property type="match status" value="1"/>
</dbReference>
<dbReference type="Proteomes" id="UP000284822">
    <property type="component" value="Unassembled WGS sequence"/>
</dbReference>
<keyword evidence="1" id="KW-0813">Transport</keyword>
<comment type="caution">
    <text evidence="9">The sequence shown here is derived from an EMBL/GenBank/DDBJ whole genome shotgun (WGS) entry which is preliminary data.</text>
</comment>
<feature type="modified residue" description="Phosphocysteine; by EIIA" evidence="7">
    <location>
        <position position="15"/>
    </location>
</feature>
<name>A0A417ZCL2_9LACO</name>
<reference evidence="9 10" key="1">
    <citation type="submission" date="2018-07" db="EMBL/GenBank/DDBJ databases">
        <title>Genome sequences of six Lactobacillus spp. isolated from bumble bee guts.</title>
        <authorList>
            <person name="Motta E.V.S."/>
            <person name="Moran N.A."/>
        </authorList>
    </citation>
    <scope>NUCLEOTIDE SEQUENCE [LARGE SCALE GENOMIC DNA]</scope>
    <source>
        <strain evidence="9 10">LV-8.1</strain>
    </source>
</reference>
<evidence type="ECO:0000313" key="10">
    <source>
        <dbReference type="Proteomes" id="UP000284822"/>
    </source>
</evidence>
<dbReference type="GO" id="GO:0016301">
    <property type="term" value="F:kinase activity"/>
    <property type="evidence" value="ECO:0007669"/>
    <property type="project" value="UniProtKB-KW"/>
</dbReference>
<dbReference type="InterPro" id="IPR003501">
    <property type="entry name" value="PTS_EIIB_2/3"/>
</dbReference>
<dbReference type="InterPro" id="IPR013012">
    <property type="entry name" value="PTS_EIIB_3"/>
</dbReference>